<reference evidence="2 3" key="1">
    <citation type="submission" date="2019-09" db="EMBL/GenBank/DDBJ databases">
        <authorList>
            <person name="Falcon-Lizardi N."/>
            <person name="Rios-Rosa Y."/>
            <person name="Rivera-Cruz A."/>
            <person name="Rivera-Espinal N.S."/>
            <person name="Rodriguez-Cotto F.E."/>
            <person name="Rosa-Flores A.N."/>
            <person name="Rubin M.R."/>
            <person name="Vazquez E."/>
            <person name="Molloy S.D."/>
            <person name="Garlena R.A."/>
            <person name="Russell D.A."/>
            <person name="Pope W.H."/>
            <person name="Jacobs-Sera D."/>
            <person name="Hatfull G.F."/>
        </authorList>
    </citation>
    <scope>NUCLEOTIDE SEQUENCE [LARGE SCALE GENOMIC DNA]</scope>
</reference>
<gene>
    <name evidence="2" type="primary">108</name>
    <name evidence="2" type="ORF">SEA_SYLEON_108</name>
</gene>
<dbReference type="InterPro" id="IPR055996">
    <property type="entry name" value="DUF7574"/>
</dbReference>
<evidence type="ECO:0000259" key="1">
    <source>
        <dbReference type="Pfam" id="PF24459"/>
    </source>
</evidence>
<accession>A0A5Q2WBJ2</accession>
<protein>
    <recommendedName>
        <fullName evidence="1">DUF7574 domain-containing protein</fullName>
    </recommendedName>
</protein>
<dbReference type="RefSeq" id="YP_010246761.1">
    <property type="nucleotide sequence ID" value="NC_060137.1"/>
</dbReference>
<evidence type="ECO:0000313" key="2">
    <source>
        <dbReference type="EMBL" id="QGH75831.1"/>
    </source>
</evidence>
<dbReference type="Pfam" id="PF24459">
    <property type="entry name" value="DUF7574"/>
    <property type="match status" value="1"/>
</dbReference>
<dbReference type="GeneID" id="70081332"/>
<sequence>MTEQNDYTEHYGFTLVAEVEAYECYSWDNAGVFYDPDHNAYRVAADGGCSCNYPWDRKDTISECPPVGLAEAIQQFRKAARDLFHPASYETVEEELRGLREHAKKVGARP</sequence>
<proteinExistence type="predicted"/>
<dbReference type="EMBL" id="MN444870">
    <property type="protein sequence ID" value="QGH75831.1"/>
    <property type="molecule type" value="Genomic_DNA"/>
</dbReference>
<dbReference type="KEGG" id="vg:70081332"/>
<evidence type="ECO:0000313" key="3">
    <source>
        <dbReference type="Proteomes" id="UP000346466"/>
    </source>
</evidence>
<feature type="domain" description="DUF7574" evidence="1">
    <location>
        <begin position="1"/>
        <end position="108"/>
    </location>
</feature>
<dbReference type="Proteomes" id="UP000346466">
    <property type="component" value="Segment"/>
</dbReference>
<organism evidence="2 3">
    <name type="scientific">Gordonia phage Syleon</name>
    <dbReference type="NCBI Taxonomy" id="2653718"/>
    <lineage>
        <taxon>Viruses</taxon>
        <taxon>Duplodnaviria</taxon>
        <taxon>Heunggongvirae</taxon>
        <taxon>Uroviricota</taxon>
        <taxon>Caudoviricetes</taxon>
        <taxon>Deeyouvirinae</taxon>
        <taxon>Octobienvirus</taxon>
        <taxon>Octobienvirus syleon</taxon>
    </lineage>
</organism>
<name>A0A5Q2WBJ2_9CAUD</name>
<keyword evidence="3" id="KW-1185">Reference proteome</keyword>